<evidence type="ECO:0000313" key="5">
    <source>
        <dbReference type="Proteomes" id="UP000198802"/>
    </source>
</evidence>
<dbReference type="InterPro" id="IPR013762">
    <property type="entry name" value="Integrase-like_cat_sf"/>
</dbReference>
<name>A0A0S4QU57_9ACTN</name>
<organism evidence="4 5">
    <name type="scientific">Parafrankia irregularis</name>
    <dbReference type="NCBI Taxonomy" id="795642"/>
    <lineage>
        <taxon>Bacteria</taxon>
        <taxon>Bacillati</taxon>
        <taxon>Actinomycetota</taxon>
        <taxon>Actinomycetes</taxon>
        <taxon>Frankiales</taxon>
        <taxon>Frankiaceae</taxon>
        <taxon>Parafrankia</taxon>
    </lineage>
</organism>
<keyword evidence="5" id="KW-1185">Reference proteome</keyword>
<accession>A0A0S4QU57</accession>
<dbReference type="EMBL" id="FAOZ01000025">
    <property type="protein sequence ID" value="CUU59159.1"/>
    <property type="molecule type" value="Genomic_DNA"/>
</dbReference>
<keyword evidence="1" id="KW-0233">DNA recombination</keyword>
<dbReference type="AlphaFoldDB" id="A0A0S4QU57"/>
<dbReference type="Gene3D" id="1.10.443.10">
    <property type="entry name" value="Intergrase catalytic core"/>
    <property type="match status" value="1"/>
</dbReference>
<evidence type="ECO:0000256" key="2">
    <source>
        <dbReference type="SAM" id="Coils"/>
    </source>
</evidence>
<keyword evidence="2" id="KW-0175">Coiled coil</keyword>
<dbReference type="GO" id="GO:0003677">
    <property type="term" value="F:DNA binding"/>
    <property type="evidence" value="ECO:0007669"/>
    <property type="project" value="InterPro"/>
</dbReference>
<dbReference type="GO" id="GO:0006310">
    <property type="term" value="P:DNA recombination"/>
    <property type="evidence" value="ECO:0007669"/>
    <property type="project" value="UniProtKB-KW"/>
</dbReference>
<evidence type="ECO:0000259" key="3">
    <source>
        <dbReference type="PROSITE" id="PS51898"/>
    </source>
</evidence>
<dbReference type="Proteomes" id="UP000198802">
    <property type="component" value="Unassembled WGS sequence"/>
</dbReference>
<dbReference type="InterPro" id="IPR002104">
    <property type="entry name" value="Integrase_catalytic"/>
</dbReference>
<gene>
    <name evidence="4" type="ORF">Ga0074812_12549</name>
</gene>
<dbReference type="PROSITE" id="PS51898">
    <property type="entry name" value="TYR_RECOMBINASE"/>
    <property type="match status" value="1"/>
</dbReference>
<protein>
    <submittedName>
        <fullName evidence="4">Phage integrase family protein</fullName>
    </submittedName>
</protein>
<evidence type="ECO:0000313" key="4">
    <source>
        <dbReference type="EMBL" id="CUU59159.1"/>
    </source>
</evidence>
<feature type="coiled-coil region" evidence="2">
    <location>
        <begin position="748"/>
        <end position="794"/>
    </location>
</feature>
<evidence type="ECO:0000256" key="1">
    <source>
        <dbReference type="ARBA" id="ARBA00023172"/>
    </source>
</evidence>
<dbReference type="InterPro" id="IPR011010">
    <property type="entry name" value="DNA_brk_join_enz"/>
</dbReference>
<sequence>MTAATVLKEPAAGPVAHTTVAPLPGLGTARPVGAGWPMTRLSRDEAWGLLIGAPFGPADAGRVKGYQAGVGLMLDWLASQPGTSWQERWLSSGAGSDGRRWRHLPTAWLAGRAGSGSLHDWFFRALSTAIGADLFRPSLDWLVTASFRRGALPNIMAQCRDSAGFERLRSLCSAEPDVAPAAATRTAYRAALILAAKGGTIGDITTGDVLELLDIEAREHGTAVGATHMFYRVLHAMGVFGDQAPKSLRELRTSGQRTCDQMIDRYGLVCRPVRDLLVDYLRERQPALDYTSLESLAHYLGGLFWADLERHHPGIDSLNLPVEVAEAWKQRLRTVSRMSKGADGRTVETRAPRINYRECLTPVRAFYLDLAHWAVEDPARWGPWVALCPVGSEEINRKKDKRHRKSRMDARTRERLPVLPVLTRTVAERRAQAAALLDAARPTPAGKSFTAAGQTLIRIVPRRSAAAKVWVEDPAGGRRRDLGREEEHAFWAYAAVEVLRHTGIRVEELTELSHHSLVQYRLPTTGEIVPLLQIAPSKTDAERLLVVSPELAEVLSSIISRVRSERGAIPLVAAYDDRERLWSPPLPLLFQRRVGFEPRSINAGAIRDLLGAALIHTGLVDPTTGQSLRFTPHDFRRLFITEAILGGLPPHIAQVIAGHRDINTTMGYKAVYPDEAIQSHLAFLRRRRALRPTEEYRVPTDEEWQEFLGHFERRKVSIGTCGRAFASACIHEHACVRCALLWPDPAQRTRLVEIRDNLVARIAEAEREGWLGEVEGLRVSLAGAQDKLVQLDRQTRPTAATHLGLPNRPATR</sequence>
<dbReference type="SUPFAM" id="SSF56349">
    <property type="entry name" value="DNA breaking-rejoining enzymes"/>
    <property type="match status" value="1"/>
</dbReference>
<dbReference type="GO" id="GO:0015074">
    <property type="term" value="P:DNA integration"/>
    <property type="evidence" value="ECO:0007669"/>
    <property type="project" value="InterPro"/>
</dbReference>
<dbReference type="CDD" id="cd00397">
    <property type="entry name" value="DNA_BRE_C"/>
    <property type="match status" value="1"/>
</dbReference>
<proteinExistence type="predicted"/>
<dbReference type="Pfam" id="PF00589">
    <property type="entry name" value="Phage_integrase"/>
    <property type="match status" value="1"/>
</dbReference>
<dbReference type="RefSeq" id="WP_200931447.1">
    <property type="nucleotide sequence ID" value="NZ_FAOZ01000025.1"/>
</dbReference>
<reference evidence="5" key="1">
    <citation type="submission" date="2015-11" db="EMBL/GenBank/DDBJ databases">
        <authorList>
            <person name="Varghese N."/>
        </authorList>
    </citation>
    <scope>NUCLEOTIDE SEQUENCE [LARGE SCALE GENOMIC DNA]</scope>
    <source>
        <strain evidence="5">DSM 45899</strain>
    </source>
</reference>
<feature type="domain" description="Tyr recombinase" evidence="3">
    <location>
        <begin position="455"/>
        <end position="681"/>
    </location>
</feature>